<evidence type="ECO:0000259" key="11">
    <source>
        <dbReference type="Pfam" id="PF08264"/>
    </source>
</evidence>
<dbReference type="GO" id="GO:0005524">
    <property type="term" value="F:ATP binding"/>
    <property type="evidence" value="ECO:0007669"/>
    <property type="project" value="UniProtKB-UniRule"/>
</dbReference>
<dbReference type="PANTHER" id="PTHR43740:SF2">
    <property type="entry name" value="LEUCINE--TRNA LIGASE, MITOCHONDRIAL"/>
    <property type="match status" value="1"/>
</dbReference>
<keyword evidence="2 8" id="KW-0436">Ligase</keyword>
<evidence type="ECO:0000256" key="8">
    <source>
        <dbReference type="HAMAP-Rule" id="MF_00049"/>
    </source>
</evidence>
<dbReference type="EMBL" id="LROS01000033">
    <property type="protein sequence ID" value="OBR91851.1"/>
    <property type="molecule type" value="Genomic_DNA"/>
</dbReference>
<dbReference type="AlphaFoldDB" id="A0A1A6AP53"/>
<evidence type="ECO:0000256" key="1">
    <source>
        <dbReference type="ARBA" id="ARBA00005594"/>
    </source>
</evidence>
<dbReference type="InterPro" id="IPR009008">
    <property type="entry name" value="Val/Leu/Ile-tRNA-synth_edit"/>
</dbReference>
<dbReference type="FunFam" id="3.40.50.620:FF:000003">
    <property type="entry name" value="Leucine--tRNA ligase"/>
    <property type="match status" value="1"/>
</dbReference>
<dbReference type="Gene3D" id="3.10.20.590">
    <property type="match status" value="1"/>
</dbReference>
<keyword evidence="3 8" id="KW-0547">Nucleotide-binding</keyword>
<dbReference type="Gene3D" id="3.40.50.620">
    <property type="entry name" value="HUPs"/>
    <property type="match status" value="2"/>
</dbReference>
<evidence type="ECO:0000259" key="12">
    <source>
        <dbReference type="Pfam" id="PF09334"/>
    </source>
</evidence>
<dbReference type="Pfam" id="PF13603">
    <property type="entry name" value="tRNA-synt_1_2"/>
    <property type="match status" value="1"/>
</dbReference>
<protein>
    <recommendedName>
        <fullName evidence="8">Leucine--tRNA ligase</fullName>
        <ecNumber evidence="8">6.1.1.4</ecNumber>
    </recommendedName>
    <alternativeName>
        <fullName evidence="8">Leucyl-tRNA synthetase</fullName>
        <shortName evidence="8">LeuRS</shortName>
    </alternativeName>
</protein>
<keyword evidence="5 8" id="KW-0648">Protein biosynthesis</keyword>
<organism evidence="14 15">
    <name type="scientific">Clostridium ragsdalei P11</name>
    <dbReference type="NCBI Taxonomy" id="1353534"/>
    <lineage>
        <taxon>Bacteria</taxon>
        <taxon>Bacillati</taxon>
        <taxon>Bacillota</taxon>
        <taxon>Clostridia</taxon>
        <taxon>Eubacteriales</taxon>
        <taxon>Clostridiaceae</taxon>
        <taxon>Clostridium</taxon>
    </lineage>
</organism>
<dbReference type="GO" id="GO:0002161">
    <property type="term" value="F:aminoacyl-tRNA deacylase activity"/>
    <property type="evidence" value="ECO:0007669"/>
    <property type="project" value="InterPro"/>
</dbReference>
<dbReference type="EC" id="6.1.1.4" evidence="8"/>
<dbReference type="PATRIC" id="fig|1353534.3.peg.2874"/>
<evidence type="ECO:0000256" key="6">
    <source>
        <dbReference type="ARBA" id="ARBA00023146"/>
    </source>
</evidence>
<evidence type="ECO:0000256" key="2">
    <source>
        <dbReference type="ARBA" id="ARBA00022598"/>
    </source>
</evidence>
<dbReference type="SUPFAM" id="SSF52374">
    <property type="entry name" value="Nucleotidylyl transferase"/>
    <property type="match status" value="1"/>
</dbReference>
<sequence length="810" mass="92550">MYSIETDKKWQAKWEETSLYKFDDNNLDKKLYVLEMFSYPSGSKLHAGHWFNYAPVDSWARLKKMQGYNVFQPMGFDSFGLPAENYAIKTGIHPSDSTEKNIATMEKQLKSMGAMFNWENEVITCRPEYYKWNQWLFLQLYKHGLAYRKNAPVNWCPSCKTVLANEQVQDGFCERCGTEATKKDLTQWFFKITDYSEELLQCLDKLDWPEKTKAMQRHWIGKSTGTNVTFKVAASDIEFSVFTTRVDTLFGVTYVVLSPENTLVDKLTKEEYKDEVEKYKESAKKQSEIERQSITREKTGVFSGSYAINPINGRKVPIWIGDYVLNTYGTGAVMAVPAHDERDFAFATKYKLPIERVIEGGDSLPYVEHGKMINSGEFNGLTTKEGKEAVTKKLESVGLGSGKVNYRLRDWLISRQRYWGTPIPIVYCEKCGIVPVPEDQLPVELPYNVEFSPDGKSPLLKSEEFMNTTCPCCGGPAKREADTLDTFVCSSWYYLRYVDNKNSEKPFDKAKIDKMLPVDMYVGGPEHACMHLLYARFITKALRDMGFLDFDEPFLSLRHQGIILGPDGQKMSKSKGNTIAPDDCIQEYGSDVFRMYLMFGFDYSEGGAWNDDGIKSISKFVDRIERTISSVKEIIESGDTGKASMDTAEKELNYTRNFSIKSVSEDANKFQFNTSIARIMEFTNALSKYIQQKDKNISLLKDTVIDFVKIIAPFAPHFAEDQWESLGKSYSIFNEKWPDFEPDALIRDEAEIAIQINGKIKAKINVSTNLKEDQIKELSLSNEHIKSLLKGKDIKKVIVVKGRLVNIVAK</sequence>
<dbReference type="InterPro" id="IPR025709">
    <property type="entry name" value="Leu_tRNA-synth_edit"/>
</dbReference>
<comment type="similarity">
    <text evidence="1 8 9">Belongs to the class-I aminoacyl-tRNA synthetase family.</text>
</comment>
<proteinExistence type="inferred from homology"/>
<name>A0A1A6AP53_9CLOT</name>
<dbReference type="Proteomes" id="UP000093954">
    <property type="component" value="Unassembled WGS sequence"/>
</dbReference>
<dbReference type="InterPro" id="IPR013155">
    <property type="entry name" value="M/V/L/I-tRNA-synth_anticd-bd"/>
</dbReference>
<dbReference type="SUPFAM" id="SSF50677">
    <property type="entry name" value="ValRS/IleRS/LeuRS editing domain"/>
    <property type="match status" value="1"/>
</dbReference>
<feature type="short sequence motif" description="'KMSKS' region" evidence="8">
    <location>
        <begin position="570"/>
        <end position="574"/>
    </location>
</feature>
<dbReference type="Pfam" id="PF08264">
    <property type="entry name" value="Anticodon_1"/>
    <property type="match status" value="1"/>
</dbReference>
<dbReference type="NCBIfam" id="TIGR00396">
    <property type="entry name" value="leuS_bact"/>
    <property type="match status" value="1"/>
</dbReference>
<dbReference type="HAMAP" id="MF_00049_B">
    <property type="entry name" value="Leu_tRNA_synth_B"/>
    <property type="match status" value="1"/>
</dbReference>
<feature type="domain" description="Methionyl/Leucyl tRNA synthetase" evidence="12">
    <location>
        <begin position="37"/>
        <end position="184"/>
    </location>
</feature>
<evidence type="ECO:0000313" key="14">
    <source>
        <dbReference type="EMBL" id="OBR91851.1"/>
    </source>
</evidence>
<dbReference type="Pfam" id="PF09334">
    <property type="entry name" value="tRNA-synt_1g"/>
    <property type="match status" value="1"/>
</dbReference>
<dbReference type="CDD" id="cd00812">
    <property type="entry name" value="LeuRS_core"/>
    <property type="match status" value="1"/>
</dbReference>
<evidence type="ECO:0000313" key="15">
    <source>
        <dbReference type="Proteomes" id="UP000093954"/>
    </source>
</evidence>
<feature type="domain" description="Aminoacyl-tRNA synthetase class Ia" evidence="10">
    <location>
        <begin position="408"/>
        <end position="598"/>
    </location>
</feature>
<dbReference type="Pfam" id="PF00133">
    <property type="entry name" value="tRNA-synt_1"/>
    <property type="match status" value="1"/>
</dbReference>
<reference evidence="14 15" key="1">
    <citation type="journal article" date="2012" name="Front. Microbiol.">
        <title>Draft Genome Sequence of the Virulent Strain 01-B526 of the Fish Pathogen Aeromonas salmonicida.</title>
        <authorList>
            <person name="Charette S.J."/>
            <person name="Brochu F."/>
            <person name="Boyle B."/>
            <person name="Filion G."/>
            <person name="Tanaka K.H."/>
            <person name="Derome N."/>
        </authorList>
    </citation>
    <scope>NUCLEOTIDE SEQUENCE [LARGE SCALE GENOMIC DNA]</scope>
    <source>
        <strain evidence="14 15">P11</strain>
    </source>
</reference>
<evidence type="ECO:0000259" key="13">
    <source>
        <dbReference type="Pfam" id="PF13603"/>
    </source>
</evidence>
<dbReference type="CDD" id="cd07958">
    <property type="entry name" value="Anticodon_Ia_Leu_BEm"/>
    <property type="match status" value="1"/>
</dbReference>
<evidence type="ECO:0000256" key="3">
    <source>
        <dbReference type="ARBA" id="ARBA00022741"/>
    </source>
</evidence>
<dbReference type="GO" id="GO:0006429">
    <property type="term" value="P:leucyl-tRNA aminoacylation"/>
    <property type="evidence" value="ECO:0007669"/>
    <property type="project" value="UniProtKB-UniRule"/>
</dbReference>
<dbReference type="InterPro" id="IPR014729">
    <property type="entry name" value="Rossmann-like_a/b/a_fold"/>
</dbReference>
<dbReference type="GO" id="GO:0005829">
    <property type="term" value="C:cytosol"/>
    <property type="evidence" value="ECO:0007669"/>
    <property type="project" value="TreeGrafter"/>
</dbReference>
<dbReference type="InterPro" id="IPR015413">
    <property type="entry name" value="Methionyl/Leucyl_tRNA_Synth"/>
</dbReference>
<keyword evidence="8" id="KW-0963">Cytoplasm</keyword>
<evidence type="ECO:0000256" key="7">
    <source>
        <dbReference type="ARBA" id="ARBA00047469"/>
    </source>
</evidence>
<dbReference type="InterPro" id="IPR002302">
    <property type="entry name" value="Leu-tRNA-ligase"/>
</dbReference>
<dbReference type="SUPFAM" id="SSF47323">
    <property type="entry name" value="Anticodon-binding domain of a subclass of class I aminoacyl-tRNA synthetases"/>
    <property type="match status" value="1"/>
</dbReference>
<keyword evidence="6 8" id="KW-0030">Aminoacyl-tRNA synthetase</keyword>
<dbReference type="Gene3D" id="1.10.730.10">
    <property type="entry name" value="Isoleucyl-tRNA Synthetase, Domain 1"/>
    <property type="match status" value="1"/>
</dbReference>
<evidence type="ECO:0000256" key="5">
    <source>
        <dbReference type="ARBA" id="ARBA00022917"/>
    </source>
</evidence>
<feature type="domain" description="Leucyl-tRNA synthetase editing" evidence="13">
    <location>
        <begin position="217"/>
        <end position="395"/>
    </location>
</feature>
<dbReference type="Gene3D" id="3.90.740.10">
    <property type="entry name" value="Valyl/Leucyl/Isoleucyl-tRNA synthetase, editing domain"/>
    <property type="match status" value="1"/>
</dbReference>
<dbReference type="FunFam" id="3.40.50.620:FF:000100">
    <property type="entry name" value="probable leucine--tRNA ligase, mitochondrial"/>
    <property type="match status" value="1"/>
</dbReference>
<evidence type="ECO:0000256" key="4">
    <source>
        <dbReference type="ARBA" id="ARBA00022840"/>
    </source>
</evidence>
<comment type="caution">
    <text evidence="8">Lacks conserved residue(s) required for the propagation of feature annotation.</text>
</comment>
<comment type="caution">
    <text evidence="14">The sequence shown here is derived from an EMBL/GenBank/DDBJ whole genome shotgun (WGS) entry which is preliminary data.</text>
</comment>
<dbReference type="FunFam" id="1.10.730.10:FF:000002">
    <property type="entry name" value="Leucine--tRNA ligase"/>
    <property type="match status" value="1"/>
</dbReference>
<feature type="domain" description="Methionyl/Valyl/Leucyl/Isoleucyl-tRNA synthetase anticodon-binding" evidence="11">
    <location>
        <begin position="658"/>
        <end position="773"/>
    </location>
</feature>
<comment type="subcellular location">
    <subcellularLocation>
        <location evidence="8">Cytoplasm</location>
    </subcellularLocation>
</comment>
<dbReference type="InterPro" id="IPR009080">
    <property type="entry name" value="tRNAsynth_Ia_anticodon-bd"/>
</dbReference>
<keyword evidence="4 8" id="KW-0067">ATP-binding</keyword>
<evidence type="ECO:0000259" key="10">
    <source>
        <dbReference type="Pfam" id="PF00133"/>
    </source>
</evidence>
<dbReference type="InterPro" id="IPR002300">
    <property type="entry name" value="aa-tRNA-synth_Ia"/>
</dbReference>
<dbReference type="GO" id="GO:0004823">
    <property type="term" value="F:leucine-tRNA ligase activity"/>
    <property type="evidence" value="ECO:0007669"/>
    <property type="project" value="UniProtKB-UniRule"/>
</dbReference>
<feature type="binding site" evidence="8">
    <location>
        <position position="573"/>
    </location>
    <ligand>
        <name>ATP</name>
        <dbReference type="ChEBI" id="CHEBI:30616"/>
    </ligand>
</feature>
<keyword evidence="15" id="KW-1185">Reference proteome</keyword>
<evidence type="ECO:0000256" key="9">
    <source>
        <dbReference type="RuleBase" id="RU363039"/>
    </source>
</evidence>
<gene>
    <name evidence="8 14" type="primary">leuS</name>
    <name evidence="14" type="ORF">CLRAG_28350</name>
</gene>
<accession>A0A1A6AP53</accession>
<comment type="catalytic activity">
    <reaction evidence="7 8">
        <text>tRNA(Leu) + L-leucine + ATP = L-leucyl-tRNA(Leu) + AMP + diphosphate</text>
        <dbReference type="Rhea" id="RHEA:11688"/>
        <dbReference type="Rhea" id="RHEA-COMP:9613"/>
        <dbReference type="Rhea" id="RHEA-COMP:9622"/>
        <dbReference type="ChEBI" id="CHEBI:30616"/>
        <dbReference type="ChEBI" id="CHEBI:33019"/>
        <dbReference type="ChEBI" id="CHEBI:57427"/>
        <dbReference type="ChEBI" id="CHEBI:78442"/>
        <dbReference type="ChEBI" id="CHEBI:78494"/>
        <dbReference type="ChEBI" id="CHEBI:456215"/>
        <dbReference type="EC" id="6.1.1.4"/>
    </reaction>
</comment>
<dbReference type="PRINTS" id="PR00985">
    <property type="entry name" value="TRNASYNTHLEU"/>
</dbReference>
<dbReference type="PANTHER" id="PTHR43740">
    <property type="entry name" value="LEUCYL-TRNA SYNTHETASE"/>
    <property type="match status" value="1"/>
</dbReference>
<dbReference type="RefSeq" id="WP_065078991.1">
    <property type="nucleotide sequence ID" value="NZ_LROS01000033.1"/>
</dbReference>